<name>A0ABY7EYY5_MYAAR</name>
<dbReference type="EMBL" id="CP111020">
    <property type="protein sequence ID" value="WAR14309.1"/>
    <property type="molecule type" value="Genomic_DNA"/>
</dbReference>
<protein>
    <submittedName>
        <fullName evidence="9">KCNAW-like protein</fullName>
    </submittedName>
</protein>
<evidence type="ECO:0000256" key="6">
    <source>
        <dbReference type="ARBA" id="ARBA00023136"/>
    </source>
</evidence>
<dbReference type="InterPro" id="IPR003974">
    <property type="entry name" value="K_chnl_volt-dep_Kv3"/>
</dbReference>
<dbReference type="InterPro" id="IPR011333">
    <property type="entry name" value="SKP1/BTB/POZ_sf"/>
</dbReference>
<evidence type="ECO:0000256" key="7">
    <source>
        <dbReference type="ARBA" id="ARBA00023303"/>
    </source>
</evidence>
<dbReference type="InterPro" id="IPR028325">
    <property type="entry name" value="VG_K_chnl"/>
</dbReference>
<comment type="subcellular location">
    <subcellularLocation>
        <location evidence="1">Membrane</location>
        <topology evidence="1">Multi-pass membrane protein</topology>
    </subcellularLocation>
</comment>
<evidence type="ECO:0000256" key="1">
    <source>
        <dbReference type="ARBA" id="ARBA00004141"/>
    </source>
</evidence>
<keyword evidence="2" id="KW-0813">Transport</keyword>
<keyword evidence="10" id="KW-1185">Reference proteome</keyword>
<dbReference type="Pfam" id="PF02214">
    <property type="entry name" value="BTB_2"/>
    <property type="match status" value="1"/>
</dbReference>
<sequence>MTEGSRPITTDMDSALALQIQSVSVSGTNFEMLSTTWSKMLSIMPIECSREIIERPDQMFLERNPAAFQCILQYHQGGQLHMPSEMCPSIFQREMEFWGLKKSALSKCCLVKYIGYFDDQAVLQHGKESFLGILFNSHGIECDNNFIKI</sequence>
<evidence type="ECO:0000313" key="9">
    <source>
        <dbReference type="EMBL" id="WAR14309.1"/>
    </source>
</evidence>
<evidence type="ECO:0000256" key="4">
    <source>
        <dbReference type="ARBA" id="ARBA00022989"/>
    </source>
</evidence>
<reference evidence="9" key="1">
    <citation type="submission" date="2022-11" db="EMBL/GenBank/DDBJ databases">
        <title>Centuries of genome instability and evolution in soft-shell clam transmissible cancer (bioRxiv).</title>
        <authorList>
            <person name="Hart S.F.M."/>
            <person name="Yonemitsu M.A."/>
            <person name="Giersch R.M."/>
            <person name="Beal B.F."/>
            <person name="Arriagada G."/>
            <person name="Davis B.W."/>
            <person name="Ostrander E.A."/>
            <person name="Goff S.P."/>
            <person name="Metzger M.J."/>
        </authorList>
    </citation>
    <scope>NUCLEOTIDE SEQUENCE</scope>
    <source>
        <strain evidence="9">MELC-2E11</strain>
        <tissue evidence="9">Siphon/mantle</tissue>
    </source>
</reference>
<dbReference type="SUPFAM" id="SSF54695">
    <property type="entry name" value="POZ domain"/>
    <property type="match status" value="1"/>
</dbReference>
<dbReference type="PRINTS" id="PR01498">
    <property type="entry name" value="SHAWCHANNEL"/>
</dbReference>
<evidence type="ECO:0000256" key="2">
    <source>
        <dbReference type="ARBA" id="ARBA00022448"/>
    </source>
</evidence>
<dbReference type="Gene3D" id="3.30.710.10">
    <property type="entry name" value="Potassium Channel Kv1.1, Chain A"/>
    <property type="match status" value="1"/>
</dbReference>
<keyword evidence="4" id="KW-1133">Transmembrane helix</keyword>
<evidence type="ECO:0000256" key="5">
    <source>
        <dbReference type="ARBA" id="ARBA00023065"/>
    </source>
</evidence>
<dbReference type="CDD" id="cd18317">
    <property type="entry name" value="BTB_POZ_Kv"/>
    <property type="match status" value="1"/>
</dbReference>
<evidence type="ECO:0000256" key="3">
    <source>
        <dbReference type="ARBA" id="ARBA00022692"/>
    </source>
</evidence>
<evidence type="ECO:0000259" key="8">
    <source>
        <dbReference type="Pfam" id="PF02214"/>
    </source>
</evidence>
<dbReference type="InterPro" id="IPR003131">
    <property type="entry name" value="T1-type_BTB"/>
</dbReference>
<evidence type="ECO:0000313" key="10">
    <source>
        <dbReference type="Proteomes" id="UP001164746"/>
    </source>
</evidence>
<feature type="domain" description="Potassium channel tetramerisation-type BTB" evidence="8">
    <location>
        <begin position="23"/>
        <end position="108"/>
    </location>
</feature>
<gene>
    <name evidence="9" type="ORF">MAR_004414</name>
</gene>
<keyword evidence="3" id="KW-0812">Transmembrane</keyword>
<keyword evidence="5" id="KW-0406">Ion transport</keyword>
<accession>A0ABY7EYY5</accession>
<proteinExistence type="predicted"/>
<keyword evidence="6" id="KW-0472">Membrane</keyword>
<organism evidence="9 10">
    <name type="scientific">Mya arenaria</name>
    <name type="common">Soft-shell clam</name>
    <dbReference type="NCBI Taxonomy" id="6604"/>
    <lineage>
        <taxon>Eukaryota</taxon>
        <taxon>Metazoa</taxon>
        <taxon>Spiralia</taxon>
        <taxon>Lophotrochozoa</taxon>
        <taxon>Mollusca</taxon>
        <taxon>Bivalvia</taxon>
        <taxon>Autobranchia</taxon>
        <taxon>Heteroconchia</taxon>
        <taxon>Euheterodonta</taxon>
        <taxon>Imparidentia</taxon>
        <taxon>Neoheterodontei</taxon>
        <taxon>Myida</taxon>
        <taxon>Myoidea</taxon>
        <taxon>Myidae</taxon>
        <taxon>Mya</taxon>
    </lineage>
</organism>
<dbReference type="PANTHER" id="PTHR11537:SF254">
    <property type="entry name" value="POTASSIUM VOLTAGE-GATED CHANNEL PROTEIN SHAB"/>
    <property type="match status" value="1"/>
</dbReference>
<dbReference type="PANTHER" id="PTHR11537">
    <property type="entry name" value="VOLTAGE-GATED POTASSIUM CHANNEL"/>
    <property type="match status" value="1"/>
</dbReference>
<dbReference type="Proteomes" id="UP001164746">
    <property type="component" value="Chromosome 9"/>
</dbReference>
<keyword evidence="7" id="KW-0407">Ion channel</keyword>